<dbReference type="Pfam" id="PF09377">
    <property type="entry name" value="SBDS_domain_II"/>
    <property type="match status" value="1"/>
</dbReference>
<evidence type="ECO:0000256" key="1">
    <source>
        <dbReference type="ARBA" id="ARBA00004496"/>
    </source>
</evidence>
<dbReference type="Gene3D" id="3.30.1250.10">
    <property type="entry name" value="Ribosome maturation protein SBDS, N-terminal domain"/>
    <property type="match status" value="1"/>
</dbReference>
<comment type="similarity">
    <text evidence="2">Belongs to the SDO1/SBDS family.</text>
</comment>
<protein>
    <recommendedName>
        <fullName evidence="7">C2H2-type domain-containing protein</fullName>
    </recommendedName>
</protein>
<feature type="compositionally biased region" description="Low complexity" evidence="6">
    <location>
        <begin position="235"/>
        <end position="244"/>
    </location>
</feature>
<proteinExistence type="inferred from homology"/>
<feature type="domain" description="C2H2-type" evidence="7">
    <location>
        <begin position="266"/>
        <end position="288"/>
    </location>
</feature>
<accession>A0AAD7XI87</accession>
<dbReference type="EMBL" id="JAQMWT010000524">
    <property type="protein sequence ID" value="KAJ8600343.1"/>
    <property type="molecule type" value="Genomic_DNA"/>
</dbReference>
<comment type="subcellular location">
    <subcellularLocation>
        <location evidence="1">Cytoplasm</location>
    </subcellularLocation>
</comment>
<evidence type="ECO:0000256" key="6">
    <source>
        <dbReference type="SAM" id="MobiDB-lite"/>
    </source>
</evidence>
<comment type="subunit">
    <text evidence="5">Associates with the 60S ribosomal subunit.</text>
</comment>
<dbReference type="Proteomes" id="UP001230188">
    <property type="component" value="Unassembled WGS sequence"/>
</dbReference>
<evidence type="ECO:0000256" key="5">
    <source>
        <dbReference type="ARBA" id="ARBA00049708"/>
    </source>
</evidence>
<dbReference type="InterPro" id="IPR019783">
    <property type="entry name" value="SDO1/SBDS_N"/>
</dbReference>
<evidence type="ECO:0000259" key="7">
    <source>
        <dbReference type="PROSITE" id="PS00028"/>
    </source>
</evidence>
<dbReference type="SUPFAM" id="SSF109728">
    <property type="entry name" value="Hypothetical protein AF0491, middle domain"/>
    <property type="match status" value="1"/>
</dbReference>
<dbReference type="InterPro" id="IPR018978">
    <property type="entry name" value="SDO1/SBDS_central"/>
</dbReference>
<dbReference type="InterPro" id="IPR013087">
    <property type="entry name" value="Znf_C2H2_type"/>
</dbReference>
<dbReference type="PANTHER" id="PTHR10927:SF1">
    <property type="entry name" value="RIBOSOME MATURATION PROTEIN SBDS"/>
    <property type="match status" value="1"/>
</dbReference>
<dbReference type="Gene3D" id="1.10.10.900">
    <property type="entry name" value="SBDS protein C-terminal domain, subdomain 1"/>
    <property type="match status" value="1"/>
</dbReference>
<keyword evidence="4" id="KW-0690">Ribosome biogenesis</keyword>
<keyword evidence="3" id="KW-0963">Cytoplasm</keyword>
<evidence type="ECO:0000256" key="4">
    <source>
        <dbReference type="ARBA" id="ARBA00022517"/>
    </source>
</evidence>
<evidence type="ECO:0000313" key="9">
    <source>
        <dbReference type="Proteomes" id="UP001230188"/>
    </source>
</evidence>
<organism evidence="8 9">
    <name type="scientific">Chrysophaeum taylorii</name>
    <dbReference type="NCBI Taxonomy" id="2483200"/>
    <lineage>
        <taxon>Eukaryota</taxon>
        <taxon>Sar</taxon>
        <taxon>Stramenopiles</taxon>
        <taxon>Ochrophyta</taxon>
        <taxon>Pelagophyceae</taxon>
        <taxon>Pelagomonadales</taxon>
        <taxon>Pelagomonadaceae</taxon>
        <taxon>Chrysophaeum</taxon>
    </lineage>
</organism>
<dbReference type="PANTHER" id="PTHR10927">
    <property type="entry name" value="RIBOSOME MATURATION PROTEIN SBDS"/>
    <property type="match status" value="1"/>
</dbReference>
<dbReference type="SUPFAM" id="SSF89895">
    <property type="entry name" value="FYSH domain"/>
    <property type="match status" value="1"/>
</dbReference>
<dbReference type="Pfam" id="PF01172">
    <property type="entry name" value="SBDS_N"/>
    <property type="match status" value="1"/>
</dbReference>
<dbReference type="PROSITE" id="PS00028">
    <property type="entry name" value="ZINC_FINGER_C2H2_1"/>
    <property type="match status" value="1"/>
</dbReference>
<evidence type="ECO:0000313" key="8">
    <source>
        <dbReference type="EMBL" id="KAJ8600343.1"/>
    </source>
</evidence>
<dbReference type="InterPro" id="IPR036786">
    <property type="entry name" value="Ribosome_mat_SBDS_N_sf"/>
</dbReference>
<comment type="caution">
    <text evidence="8">The sequence shown here is derived from an EMBL/GenBank/DDBJ whole genome shotgun (WGS) entry which is preliminary data.</text>
</comment>
<keyword evidence="9" id="KW-1185">Reference proteome</keyword>
<reference evidence="8" key="1">
    <citation type="submission" date="2023-01" db="EMBL/GenBank/DDBJ databases">
        <title>Metagenome sequencing of chrysophaentin producing Chrysophaeum taylorii.</title>
        <authorList>
            <person name="Davison J."/>
            <person name="Bewley C."/>
        </authorList>
    </citation>
    <scope>NUCLEOTIDE SEQUENCE</scope>
    <source>
        <strain evidence="8">NIES-1699</strain>
    </source>
</reference>
<gene>
    <name evidence="8" type="ORF">CTAYLR_000666</name>
</gene>
<sequence length="311" mass="34579">MPLQEQSIKLSNVAIVRLKGFEVACYPSKVVDYRAGRETDLDEVMQIETVFKNVRKGVVAGAKELNKVFKNKSPEEICVEIIKHGELQVSERERSAQQEAMLRDVAVLVSEKTIDNRTGFQPPVGAVEKYMREIHYAAPTSKSAKQQALDVIRRLEPLGIRRAPMRLLVCFEDSDRDAVLRALGVEDPVMLVEPKMYKDVVAKVEEASSGRAKIEVLDHAARGVEFRVDPPPPAAAAAAASSSEPPRRPPPPSSSSSKQKKKTLRCTTCGGDFPTPAAHRDHFKTEWHRHNLKLKLGGHPPLSEEDFFLIS</sequence>
<evidence type="ECO:0000256" key="2">
    <source>
        <dbReference type="ARBA" id="ARBA00007433"/>
    </source>
</evidence>
<dbReference type="GO" id="GO:0042254">
    <property type="term" value="P:ribosome biogenesis"/>
    <property type="evidence" value="ECO:0007669"/>
    <property type="project" value="UniProtKB-KW"/>
</dbReference>
<dbReference type="InterPro" id="IPR039100">
    <property type="entry name" value="Sdo1/SBDS-like"/>
</dbReference>
<dbReference type="InterPro" id="IPR037188">
    <property type="entry name" value="Sdo1/SBDS_central_sf"/>
</dbReference>
<evidence type="ECO:0000256" key="3">
    <source>
        <dbReference type="ARBA" id="ARBA00022490"/>
    </source>
</evidence>
<feature type="region of interest" description="Disordered" evidence="6">
    <location>
        <begin position="226"/>
        <end position="277"/>
    </location>
</feature>
<dbReference type="AlphaFoldDB" id="A0AAD7XI87"/>
<name>A0AAD7XI87_9STRA</name>
<dbReference type="GO" id="GO:0005737">
    <property type="term" value="C:cytoplasm"/>
    <property type="evidence" value="ECO:0007669"/>
    <property type="project" value="UniProtKB-SubCell"/>
</dbReference>